<evidence type="ECO:0000256" key="4">
    <source>
        <dbReference type="ARBA" id="ARBA00023098"/>
    </source>
</evidence>
<dbReference type="InterPro" id="IPR000873">
    <property type="entry name" value="AMP-dep_synth/lig_dom"/>
</dbReference>
<sequence>MSAAQRPTTLCEAFQETASVDPHAVALRTAGGGPTLTWAQYAAQVRAVAAGLSGLGVTRGDTVSLMMCNRVEFYPLEVGAQHVGATAFSVYNTLPPADLAHVFGNAGTKVVLCEAQYVERIRASGAPIEHIICIDGAPEGTLSVGELAAAAPADFDFEATWRAVQPDDIVTLIYTSGTTGKPKGVEMTHANILFEAFAVHEVLDVRYGDRGTSYLPSAHIADRLMGLYLQEVFGTQIAAVADVRAVAAALPEVRPTVWGAVPRVWEKLKAAVEFAVANETDEVKRAALQWALSVGARKAAAILERQPVPDDIVAEWATADELVLSKLRERLGLDQLRWAVSGAAPIPKQTLGFFVGLGIPMTELWGMSELSCVATVSHPRDTKLGTVGRPLPGVECRLADDGELLVRAPLVMKGYRKEPAKTAEALDADGWLHTGDVAQIDDEGYLTIVDRKKELMINSAGKNMSPANIEKAIKAACPLIGVVMAIGDARPYNTALIVLDAESAAPYAAQRGLADSSPEALAADPELIAQIAAGVAQGNTELSRVEQIKRFSVLPTFWEPGGEEITLTMKLKRRPIVDKYAEQIDSLYAPEPGPAVHEPKVTVAAAN</sequence>
<keyword evidence="8" id="KW-1185">Reference proteome</keyword>
<keyword evidence="2 7" id="KW-0436">Ligase</keyword>
<evidence type="ECO:0000313" key="7">
    <source>
        <dbReference type="EMBL" id="BBX82542.1"/>
    </source>
</evidence>
<evidence type="ECO:0000256" key="2">
    <source>
        <dbReference type="ARBA" id="ARBA00022598"/>
    </source>
</evidence>
<dbReference type="CDD" id="cd05907">
    <property type="entry name" value="VL_LC_FACS_like"/>
    <property type="match status" value="1"/>
</dbReference>
<dbReference type="Pfam" id="PF23562">
    <property type="entry name" value="AMP-binding_C_3"/>
    <property type="match status" value="1"/>
</dbReference>
<dbReference type="EMBL" id="AP022577">
    <property type="protein sequence ID" value="BBX82542.1"/>
    <property type="molecule type" value="Genomic_DNA"/>
</dbReference>
<reference evidence="7 8" key="1">
    <citation type="journal article" date="2019" name="Emerg. Microbes Infect.">
        <title>Comprehensive subspecies identification of 175 nontuberculous mycobacteria species based on 7547 genomic profiles.</title>
        <authorList>
            <person name="Matsumoto Y."/>
            <person name="Kinjo T."/>
            <person name="Motooka D."/>
            <person name="Nabeya D."/>
            <person name="Jung N."/>
            <person name="Uechi K."/>
            <person name="Horii T."/>
            <person name="Iida T."/>
            <person name="Fujita J."/>
            <person name="Nakamura S."/>
        </authorList>
    </citation>
    <scope>NUCLEOTIDE SEQUENCE [LARGE SCALE GENOMIC DNA]</scope>
    <source>
        <strain evidence="7 8">JCM 15296</strain>
    </source>
</reference>
<dbReference type="RefSeq" id="WP_138230644.1">
    <property type="nucleotide sequence ID" value="NZ_AP022577.1"/>
</dbReference>
<accession>A0ABN5YLH4</accession>
<comment type="similarity">
    <text evidence="1">Belongs to the ATP-dependent AMP-binding enzyme family.</text>
</comment>
<evidence type="ECO:0000259" key="6">
    <source>
        <dbReference type="Pfam" id="PF00501"/>
    </source>
</evidence>
<dbReference type="Pfam" id="PF00501">
    <property type="entry name" value="AMP-binding"/>
    <property type="match status" value="1"/>
</dbReference>
<dbReference type="Gene3D" id="3.40.50.12780">
    <property type="entry name" value="N-terminal domain of ligase-like"/>
    <property type="match status" value="2"/>
</dbReference>
<dbReference type="InterPro" id="IPR020845">
    <property type="entry name" value="AMP-binding_CS"/>
</dbReference>
<dbReference type="PROSITE" id="PS00455">
    <property type="entry name" value="AMP_BINDING"/>
    <property type="match status" value="1"/>
</dbReference>
<proteinExistence type="inferred from homology"/>
<evidence type="ECO:0000256" key="3">
    <source>
        <dbReference type="ARBA" id="ARBA00022832"/>
    </source>
</evidence>
<dbReference type="Proteomes" id="UP000465609">
    <property type="component" value="Chromosome"/>
</dbReference>
<feature type="domain" description="AMP-dependent synthetase/ligase" evidence="6">
    <location>
        <begin position="14"/>
        <end position="415"/>
    </location>
</feature>
<keyword evidence="4" id="KW-0443">Lipid metabolism</keyword>
<dbReference type="PANTHER" id="PTHR43272">
    <property type="entry name" value="LONG-CHAIN-FATTY-ACID--COA LIGASE"/>
    <property type="match status" value="1"/>
</dbReference>
<dbReference type="GO" id="GO:0016874">
    <property type="term" value="F:ligase activity"/>
    <property type="evidence" value="ECO:0007669"/>
    <property type="project" value="UniProtKB-KW"/>
</dbReference>
<dbReference type="PANTHER" id="PTHR43272:SF32">
    <property type="entry name" value="AMP-DEPENDENT SYNTHETASE_LIGASE DOMAIN-CONTAINING PROTEIN"/>
    <property type="match status" value="1"/>
</dbReference>
<dbReference type="SUPFAM" id="SSF56801">
    <property type="entry name" value="Acetyl-CoA synthetase-like"/>
    <property type="match status" value="1"/>
</dbReference>
<evidence type="ECO:0000256" key="5">
    <source>
        <dbReference type="ARBA" id="ARBA00032875"/>
    </source>
</evidence>
<evidence type="ECO:0000256" key="1">
    <source>
        <dbReference type="ARBA" id="ARBA00006432"/>
    </source>
</evidence>
<gene>
    <name evidence="7" type="primary">fadD11</name>
    <name evidence="7" type="ORF">MAUB_04150</name>
</gene>
<evidence type="ECO:0000313" key="8">
    <source>
        <dbReference type="Proteomes" id="UP000465609"/>
    </source>
</evidence>
<name>A0ABN5YLH4_9MYCO</name>
<keyword evidence="3" id="KW-0276">Fatty acid metabolism</keyword>
<dbReference type="InterPro" id="IPR042099">
    <property type="entry name" value="ANL_N_sf"/>
</dbReference>
<organism evidence="7 8">
    <name type="scientific">Mycolicibacterium aubagnense</name>
    <dbReference type="NCBI Taxonomy" id="319707"/>
    <lineage>
        <taxon>Bacteria</taxon>
        <taxon>Bacillati</taxon>
        <taxon>Actinomycetota</taxon>
        <taxon>Actinomycetes</taxon>
        <taxon>Mycobacteriales</taxon>
        <taxon>Mycobacteriaceae</taxon>
        <taxon>Mycolicibacterium</taxon>
    </lineage>
</organism>
<protein>
    <recommendedName>
        <fullName evidence="5">Acyl-CoA synthetase</fullName>
    </recommendedName>
</protein>
<dbReference type="NCBIfam" id="NF038343">
    <property type="entry name" value="ligase_FadD11"/>
    <property type="match status" value="1"/>
</dbReference>